<dbReference type="EMBL" id="JBFOLK010000010">
    <property type="protein sequence ID" value="KAL2479496.1"/>
    <property type="molecule type" value="Genomic_DNA"/>
</dbReference>
<name>A0ABD1QTG1_9LAMI</name>
<keyword evidence="4" id="KW-1185">Reference proteome</keyword>
<dbReference type="InterPro" id="IPR002044">
    <property type="entry name" value="CBM20"/>
</dbReference>
<evidence type="ECO:0000259" key="2">
    <source>
        <dbReference type="PROSITE" id="PS51166"/>
    </source>
</evidence>
<dbReference type="CDD" id="cd05467">
    <property type="entry name" value="CBM20"/>
    <property type="match status" value="1"/>
</dbReference>
<dbReference type="PROSITE" id="PS51166">
    <property type="entry name" value="CBM20"/>
    <property type="match status" value="1"/>
</dbReference>
<feature type="region of interest" description="Disordered" evidence="1">
    <location>
        <begin position="353"/>
        <end position="376"/>
    </location>
</feature>
<organism evidence="3 4">
    <name type="scientific">Abeliophyllum distichum</name>
    <dbReference type="NCBI Taxonomy" id="126358"/>
    <lineage>
        <taxon>Eukaryota</taxon>
        <taxon>Viridiplantae</taxon>
        <taxon>Streptophyta</taxon>
        <taxon>Embryophyta</taxon>
        <taxon>Tracheophyta</taxon>
        <taxon>Spermatophyta</taxon>
        <taxon>Magnoliopsida</taxon>
        <taxon>eudicotyledons</taxon>
        <taxon>Gunneridae</taxon>
        <taxon>Pentapetalae</taxon>
        <taxon>asterids</taxon>
        <taxon>lamiids</taxon>
        <taxon>Lamiales</taxon>
        <taxon>Oleaceae</taxon>
        <taxon>Forsythieae</taxon>
        <taxon>Abeliophyllum</taxon>
    </lineage>
</organism>
<feature type="region of interest" description="Disordered" evidence="1">
    <location>
        <begin position="283"/>
        <end position="303"/>
    </location>
</feature>
<dbReference type="Pfam" id="PF00686">
    <property type="entry name" value="CBM_20"/>
    <property type="match status" value="1"/>
</dbReference>
<dbReference type="AlphaFoldDB" id="A0ABD1QTG1"/>
<evidence type="ECO:0000256" key="1">
    <source>
        <dbReference type="SAM" id="MobiDB-lite"/>
    </source>
</evidence>
<comment type="caution">
    <text evidence="3">The sequence shown here is derived from an EMBL/GenBank/DDBJ whole genome shotgun (WGS) entry which is preliminary data.</text>
</comment>
<dbReference type="InterPro" id="IPR013784">
    <property type="entry name" value="Carb-bd-like_fold"/>
</dbReference>
<dbReference type="Gene3D" id="2.60.40.10">
    <property type="entry name" value="Immunoglobulins"/>
    <property type="match status" value="1"/>
</dbReference>
<dbReference type="PANTHER" id="PTHR15048">
    <property type="entry name" value="STARCH-BINDING DOMAIN-CONTAINING PROTEIN 1"/>
    <property type="match status" value="1"/>
</dbReference>
<evidence type="ECO:0000313" key="4">
    <source>
        <dbReference type="Proteomes" id="UP001604336"/>
    </source>
</evidence>
<gene>
    <name evidence="3" type="ORF">Adt_32462</name>
</gene>
<dbReference type="FunFam" id="2.60.40.10:FF:000552">
    <property type="entry name" value="Related to glucoamylase"/>
    <property type="match status" value="1"/>
</dbReference>
<reference evidence="4" key="1">
    <citation type="submission" date="2024-07" db="EMBL/GenBank/DDBJ databases">
        <title>Two chromosome-level genome assemblies of Korean endemic species Abeliophyllum distichum and Forsythia ovata (Oleaceae).</title>
        <authorList>
            <person name="Jang H."/>
        </authorList>
    </citation>
    <scope>NUCLEOTIDE SEQUENCE [LARGE SCALE GENOMIC DNA]</scope>
</reference>
<protein>
    <submittedName>
        <fullName evidence="3">Carbohydrate-binding-like fold</fullName>
    </submittedName>
</protein>
<dbReference type="SUPFAM" id="SSF49452">
    <property type="entry name" value="Starch-binding domain-like"/>
    <property type="match status" value="1"/>
</dbReference>
<dbReference type="SMART" id="SM01065">
    <property type="entry name" value="CBM_2"/>
    <property type="match status" value="1"/>
</dbReference>
<dbReference type="PANTHER" id="PTHR15048:SF0">
    <property type="entry name" value="STARCH-BINDING DOMAIN-CONTAINING PROTEIN 1"/>
    <property type="match status" value="1"/>
</dbReference>
<evidence type="ECO:0000313" key="3">
    <source>
        <dbReference type="EMBL" id="KAL2479496.1"/>
    </source>
</evidence>
<feature type="domain" description="CBM20" evidence="2">
    <location>
        <begin position="85"/>
        <end position="187"/>
    </location>
</feature>
<dbReference type="Proteomes" id="UP001604336">
    <property type="component" value="Unassembled WGS sequence"/>
</dbReference>
<accession>A0ABD1QTG1</accession>
<dbReference type="InterPro" id="IPR013783">
    <property type="entry name" value="Ig-like_fold"/>
</dbReference>
<feature type="compositionally biased region" description="Basic and acidic residues" evidence="1">
    <location>
        <begin position="354"/>
        <end position="369"/>
    </location>
</feature>
<sequence>METIRDSYLKVFVCSYNKERWVLCPRNFSPEISFLGHQKRVSVGLSLSNSLQRKKFQPIFAASALSESDAQQTQVASEETQINDSDEPKTIHVRFKLRKECAFGQQFLIVGDDPVFGLWDPSDAVPLNWSDGHVWLVELDLPSGKAIKYKFILKGGTEEIIWQRGPDRVLQTWETEKTITVLEDWDNPKLQMIIEEELVTDPSAESMIDSELTMVAENLTQPKQDDGTDVNKESASTNAYFRLMENPSPDKGAEMVADNITEEKGEPDLSTCDEVSGLTSVTCPEKEDGVLGNDGRAINRSDSLSSRDEASLFSDEGVPVLVPGLITMPTEETREESLRGVEEKNAANILVQSDKPESSDMQEWREERASTSGTSETMIDKKEELNVHERVGKTIIIQSKEEPTVYERVEKPQQTEHDDIEEELQDSVLESDLRWGNTCGGWQLIARVARFVLNFQNRAF</sequence>
<proteinExistence type="predicted"/>